<dbReference type="InterPro" id="IPR047218">
    <property type="entry name" value="YocR/YhdH-like"/>
</dbReference>
<dbReference type="InterPro" id="IPR000175">
    <property type="entry name" value="Na/ntran_symport"/>
</dbReference>
<feature type="transmembrane region" description="Helical" evidence="7">
    <location>
        <begin position="171"/>
        <end position="188"/>
    </location>
</feature>
<comment type="subcellular location">
    <subcellularLocation>
        <location evidence="1">Membrane</location>
        <topology evidence="1">Multi-pass membrane protein</topology>
    </subcellularLocation>
</comment>
<dbReference type="PANTHER" id="PTHR42948">
    <property type="entry name" value="TRANSPORTER"/>
    <property type="match status" value="1"/>
</dbReference>
<dbReference type="eggNOG" id="COG0733">
    <property type="taxonomic scope" value="Bacteria"/>
</dbReference>
<protein>
    <recommendedName>
        <fullName evidence="6">Transporter</fullName>
    </recommendedName>
</protein>
<feature type="transmembrane region" description="Helical" evidence="7">
    <location>
        <begin position="219"/>
        <end position="246"/>
    </location>
</feature>
<feature type="transmembrane region" description="Helical" evidence="7">
    <location>
        <begin position="429"/>
        <end position="452"/>
    </location>
</feature>
<dbReference type="PROSITE" id="PS00610">
    <property type="entry name" value="NA_NEUROTRAN_SYMP_1"/>
    <property type="match status" value="1"/>
</dbReference>
<reference evidence="8 9" key="1">
    <citation type="submission" date="2016-10" db="EMBL/GenBank/DDBJ databases">
        <authorList>
            <person name="de Groot N.N."/>
        </authorList>
    </citation>
    <scope>NUCLEOTIDE SEQUENCE [LARGE SCALE GENOMIC DNA]</scope>
    <source>
        <strain evidence="8 9">KH1P1</strain>
    </source>
</reference>
<evidence type="ECO:0000256" key="1">
    <source>
        <dbReference type="ARBA" id="ARBA00004141"/>
    </source>
</evidence>
<dbReference type="PANTHER" id="PTHR42948:SF1">
    <property type="entry name" value="TRANSPORTER"/>
    <property type="match status" value="1"/>
</dbReference>
<dbReference type="AlphaFoldDB" id="A0A1I0C614"/>
<dbReference type="GO" id="GO:0015293">
    <property type="term" value="F:symporter activity"/>
    <property type="evidence" value="ECO:0007669"/>
    <property type="project" value="UniProtKB-KW"/>
</dbReference>
<feature type="transmembrane region" description="Helical" evidence="7">
    <location>
        <begin position="146"/>
        <end position="164"/>
    </location>
</feature>
<feature type="transmembrane region" description="Helical" evidence="7">
    <location>
        <begin position="258"/>
        <end position="282"/>
    </location>
</feature>
<keyword evidence="5 7" id="KW-0472">Membrane</keyword>
<dbReference type="OrthoDB" id="9762833at2"/>
<name>A0A1I0C614_9FIRM</name>
<dbReference type="PRINTS" id="PR00176">
    <property type="entry name" value="NANEUSMPORT"/>
</dbReference>
<accession>A0A1I0C614</accession>
<feature type="transmembrane region" description="Helical" evidence="7">
    <location>
        <begin position="95"/>
        <end position="116"/>
    </location>
</feature>
<dbReference type="NCBIfam" id="NF037979">
    <property type="entry name" value="Na_transp"/>
    <property type="match status" value="1"/>
</dbReference>
<keyword evidence="6" id="KW-0769">Symport</keyword>
<feature type="transmembrane region" description="Helical" evidence="7">
    <location>
        <begin position="7"/>
        <end position="28"/>
    </location>
</feature>
<dbReference type="Pfam" id="PF00209">
    <property type="entry name" value="SNF"/>
    <property type="match status" value="2"/>
</dbReference>
<comment type="similarity">
    <text evidence="6">Belongs to the sodium:neurotransmitter symporter (SNF) (TC 2.A.22) family.</text>
</comment>
<evidence type="ECO:0000256" key="7">
    <source>
        <dbReference type="SAM" id="Phobius"/>
    </source>
</evidence>
<dbReference type="CDD" id="cd10336">
    <property type="entry name" value="SLC6sbd_Tyt1-Like"/>
    <property type="match status" value="1"/>
</dbReference>
<feature type="transmembrane region" description="Helical" evidence="7">
    <location>
        <begin position="40"/>
        <end position="64"/>
    </location>
</feature>
<dbReference type="GO" id="GO:0016020">
    <property type="term" value="C:membrane"/>
    <property type="evidence" value="ECO:0007669"/>
    <property type="project" value="UniProtKB-SubCell"/>
</dbReference>
<feature type="transmembrane region" description="Helical" evidence="7">
    <location>
        <begin position="348"/>
        <end position="371"/>
    </location>
</feature>
<dbReference type="EMBL" id="FOIL01000006">
    <property type="protein sequence ID" value="SET14536.1"/>
    <property type="molecule type" value="Genomic_DNA"/>
</dbReference>
<dbReference type="PROSITE" id="PS50267">
    <property type="entry name" value="NA_NEUROTRAN_SYMP_3"/>
    <property type="match status" value="1"/>
</dbReference>
<dbReference type="RefSeq" id="WP_074648728.1">
    <property type="nucleotide sequence ID" value="NZ_FOIL01000006.1"/>
</dbReference>
<dbReference type="SUPFAM" id="SSF161070">
    <property type="entry name" value="SNF-like"/>
    <property type="match status" value="1"/>
</dbReference>
<sequence length="456" mass="49338">MREREKLASRLGFIFLSAGCAIGLGNVWRFPYITGQYGGAAFVLIYILFLLLLSGPIMVMEFAVGRGSGKSVAKSFHVLEPAGTKWHIFSYFAMAGNYLLIMFYSTISGWVIAYLYKMLRGEFTGKSSAEIAQIFADLTVDPVQCVFWMIVIVTIGCAVCALGLQNGVEKITKVMMSALLAVMLVLAIRSVTLDGGGEGIKFYLIPDFNRMKEAGIVNAIYAAMGQAFFTLSVGMGGMAIFGSYIGKEHSLTGESVNVVLLDTFVALTAGFIIFPACFSYGVDAGAGPGLIFITLPNIFKDMPGGQIWGALFFVFMSFAALSTIIGVFENIMAFGIDLFGLTRKKAVAINFVLLIVLSIPAAIGGSILAWFQPFGEGSAVLDLEDFLVSNCIMPLGALLYLFFCTRNIGWGWKNFLAEANTGKGLRFPAAMYPFVAYVLPVIVLAIFVFGIVQKFA</sequence>
<evidence type="ECO:0000313" key="9">
    <source>
        <dbReference type="Proteomes" id="UP000199820"/>
    </source>
</evidence>
<dbReference type="Proteomes" id="UP000199820">
    <property type="component" value="Unassembled WGS sequence"/>
</dbReference>
<proteinExistence type="inferred from homology"/>
<evidence type="ECO:0000313" key="8">
    <source>
        <dbReference type="EMBL" id="SET14536.1"/>
    </source>
</evidence>
<evidence type="ECO:0000256" key="4">
    <source>
        <dbReference type="ARBA" id="ARBA00022989"/>
    </source>
</evidence>
<evidence type="ECO:0000256" key="3">
    <source>
        <dbReference type="ARBA" id="ARBA00022692"/>
    </source>
</evidence>
<feature type="transmembrane region" description="Helical" evidence="7">
    <location>
        <begin position="307"/>
        <end position="328"/>
    </location>
</feature>
<organism evidence="8 9">
    <name type="scientific">[Clostridium] aminophilum</name>
    <dbReference type="NCBI Taxonomy" id="1526"/>
    <lineage>
        <taxon>Bacteria</taxon>
        <taxon>Bacillati</taxon>
        <taxon>Bacillota</taxon>
        <taxon>Clostridia</taxon>
        <taxon>Lachnospirales</taxon>
        <taxon>Lachnospiraceae</taxon>
    </lineage>
</organism>
<gene>
    <name evidence="8" type="ORF">SAMN04487771_100620</name>
</gene>
<evidence type="ECO:0000256" key="6">
    <source>
        <dbReference type="RuleBase" id="RU003732"/>
    </source>
</evidence>
<keyword evidence="3 6" id="KW-0812">Transmembrane</keyword>
<feature type="transmembrane region" description="Helical" evidence="7">
    <location>
        <begin position="386"/>
        <end position="408"/>
    </location>
</feature>
<evidence type="ECO:0000256" key="2">
    <source>
        <dbReference type="ARBA" id="ARBA00022448"/>
    </source>
</evidence>
<evidence type="ECO:0000256" key="5">
    <source>
        <dbReference type="ARBA" id="ARBA00023136"/>
    </source>
</evidence>
<keyword evidence="9" id="KW-1185">Reference proteome</keyword>
<keyword evidence="4 7" id="KW-1133">Transmembrane helix</keyword>
<keyword evidence="2 6" id="KW-0813">Transport</keyword>
<dbReference type="InterPro" id="IPR037272">
    <property type="entry name" value="SNS_sf"/>
</dbReference>